<dbReference type="Gene3D" id="3.40.50.2300">
    <property type="match status" value="1"/>
</dbReference>
<gene>
    <name evidence="8" type="ORF">SAMN05421505_108250</name>
</gene>
<feature type="modified residue" description="4-aspartylphosphate" evidence="5">
    <location>
        <position position="60"/>
    </location>
</feature>
<evidence type="ECO:0000259" key="6">
    <source>
        <dbReference type="PROSITE" id="PS50043"/>
    </source>
</evidence>
<evidence type="ECO:0000256" key="4">
    <source>
        <dbReference type="ARBA" id="ARBA00023163"/>
    </source>
</evidence>
<dbReference type="Pfam" id="PF00196">
    <property type="entry name" value="GerE"/>
    <property type="match status" value="1"/>
</dbReference>
<dbReference type="SUPFAM" id="SSF52172">
    <property type="entry name" value="CheY-like"/>
    <property type="match status" value="1"/>
</dbReference>
<dbReference type="InterPro" id="IPR011006">
    <property type="entry name" value="CheY-like_superfamily"/>
</dbReference>
<keyword evidence="3 8" id="KW-0238">DNA-binding</keyword>
<dbReference type="PANTHER" id="PTHR43214:SF24">
    <property type="entry name" value="TRANSCRIPTIONAL REGULATORY PROTEIN NARL-RELATED"/>
    <property type="match status" value="1"/>
</dbReference>
<evidence type="ECO:0000259" key="7">
    <source>
        <dbReference type="PROSITE" id="PS50110"/>
    </source>
</evidence>
<evidence type="ECO:0000256" key="5">
    <source>
        <dbReference type="PROSITE-ProRule" id="PRU00169"/>
    </source>
</evidence>
<evidence type="ECO:0000256" key="1">
    <source>
        <dbReference type="ARBA" id="ARBA00022553"/>
    </source>
</evidence>
<feature type="domain" description="Response regulatory" evidence="7">
    <location>
        <begin position="9"/>
        <end position="125"/>
    </location>
</feature>
<dbReference type="GO" id="GO:0000160">
    <property type="term" value="P:phosphorelay signal transduction system"/>
    <property type="evidence" value="ECO:0007669"/>
    <property type="project" value="InterPro"/>
</dbReference>
<dbReference type="PRINTS" id="PR00038">
    <property type="entry name" value="HTHLUXR"/>
</dbReference>
<name>A0A1G7XLJ4_9ACTN</name>
<evidence type="ECO:0000256" key="3">
    <source>
        <dbReference type="ARBA" id="ARBA00023125"/>
    </source>
</evidence>
<proteinExistence type="predicted"/>
<dbReference type="AlphaFoldDB" id="A0A1G7XLJ4"/>
<dbReference type="PROSITE" id="PS50043">
    <property type="entry name" value="HTH_LUXR_2"/>
    <property type="match status" value="1"/>
</dbReference>
<evidence type="ECO:0000313" key="9">
    <source>
        <dbReference type="Proteomes" id="UP000198923"/>
    </source>
</evidence>
<accession>A0A1G7XLJ4</accession>
<keyword evidence="1 5" id="KW-0597">Phosphoprotein</keyword>
<dbReference type="PANTHER" id="PTHR43214">
    <property type="entry name" value="TWO-COMPONENT RESPONSE REGULATOR"/>
    <property type="match status" value="1"/>
</dbReference>
<keyword evidence="4" id="KW-0804">Transcription</keyword>
<dbReference type="SUPFAM" id="SSF46894">
    <property type="entry name" value="C-terminal effector domain of the bipartite response regulators"/>
    <property type="match status" value="1"/>
</dbReference>
<feature type="domain" description="HTH luxR-type" evidence="6">
    <location>
        <begin position="155"/>
        <end position="220"/>
    </location>
</feature>
<dbReference type="PROSITE" id="PS00622">
    <property type="entry name" value="HTH_LUXR_1"/>
    <property type="match status" value="1"/>
</dbReference>
<evidence type="ECO:0000256" key="2">
    <source>
        <dbReference type="ARBA" id="ARBA00023015"/>
    </source>
</evidence>
<keyword evidence="2" id="KW-0805">Transcription regulation</keyword>
<dbReference type="InterPro" id="IPR058245">
    <property type="entry name" value="NreC/VraR/RcsB-like_REC"/>
</dbReference>
<dbReference type="EMBL" id="FNCN01000008">
    <property type="protein sequence ID" value="SDG85138.1"/>
    <property type="molecule type" value="Genomic_DNA"/>
</dbReference>
<dbReference type="InterPro" id="IPR001789">
    <property type="entry name" value="Sig_transdc_resp-reg_receiver"/>
</dbReference>
<organism evidence="8 9">
    <name type="scientific">Sinosporangium album</name>
    <dbReference type="NCBI Taxonomy" id="504805"/>
    <lineage>
        <taxon>Bacteria</taxon>
        <taxon>Bacillati</taxon>
        <taxon>Actinomycetota</taxon>
        <taxon>Actinomycetes</taxon>
        <taxon>Streptosporangiales</taxon>
        <taxon>Streptosporangiaceae</taxon>
        <taxon>Sinosporangium</taxon>
    </lineage>
</organism>
<dbReference type="STRING" id="504805.SAMN05421505_108250"/>
<reference evidence="8 9" key="1">
    <citation type="submission" date="2016-10" db="EMBL/GenBank/DDBJ databases">
        <authorList>
            <person name="de Groot N.N."/>
        </authorList>
    </citation>
    <scope>NUCLEOTIDE SEQUENCE [LARGE SCALE GENOMIC DNA]</scope>
    <source>
        <strain evidence="8 9">CPCC 201354</strain>
    </source>
</reference>
<sequence length="224" mass="23581">MAGMSSPISVLIVDDDALVRAGLSMILAGAEEIRVAGEAADGEEVPALVARHRPDVVLMDIRMPKVDGLTATERLRAVAGAPEVVVLTTFHADAQVLRALRAGAAGFLLKDTPPAELVAAIRKVAAGEPILSPAVTRQLISHVSETAVDSRRERARALLARLSEREREVAVAVGRGKANAEIGGELFMSVATVKAHVSRVLTKLELNNRVQVALLVQDAGLISS</sequence>
<dbReference type="InterPro" id="IPR016032">
    <property type="entry name" value="Sig_transdc_resp-reg_C-effctor"/>
</dbReference>
<dbReference type="InterPro" id="IPR039420">
    <property type="entry name" value="WalR-like"/>
</dbReference>
<dbReference type="GO" id="GO:0006355">
    <property type="term" value="P:regulation of DNA-templated transcription"/>
    <property type="evidence" value="ECO:0007669"/>
    <property type="project" value="InterPro"/>
</dbReference>
<dbReference type="CDD" id="cd17535">
    <property type="entry name" value="REC_NarL-like"/>
    <property type="match status" value="1"/>
</dbReference>
<dbReference type="InterPro" id="IPR000792">
    <property type="entry name" value="Tscrpt_reg_LuxR_C"/>
</dbReference>
<dbReference type="SMART" id="SM00421">
    <property type="entry name" value="HTH_LUXR"/>
    <property type="match status" value="1"/>
</dbReference>
<dbReference type="GO" id="GO:0003677">
    <property type="term" value="F:DNA binding"/>
    <property type="evidence" value="ECO:0007669"/>
    <property type="project" value="UniProtKB-KW"/>
</dbReference>
<dbReference type="Proteomes" id="UP000198923">
    <property type="component" value="Unassembled WGS sequence"/>
</dbReference>
<dbReference type="SMART" id="SM00448">
    <property type="entry name" value="REC"/>
    <property type="match status" value="1"/>
</dbReference>
<dbReference type="PROSITE" id="PS50110">
    <property type="entry name" value="RESPONSE_REGULATORY"/>
    <property type="match status" value="1"/>
</dbReference>
<dbReference type="CDD" id="cd06170">
    <property type="entry name" value="LuxR_C_like"/>
    <property type="match status" value="1"/>
</dbReference>
<dbReference type="Pfam" id="PF00072">
    <property type="entry name" value="Response_reg"/>
    <property type="match status" value="1"/>
</dbReference>
<keyword evidence="9" id="KW-1185">Reference proteome</keyword>
<protein>
    <submittedName>
        <fullName evidence="8">DNA-binding response regulator, NarL/FixJ family, contains REC and HTH domains</fullName>
    </submittedName>
</protein>
<evidence type="ECO:0000313" key="8">
    <source>
        <dbReference type="EMBL" id="SDG85138.1"/>
    </source>
</evidence>